<dbReference type="PANTHER" id="PTHR11986">
    <property type="entry name" value="AMINOTRANSFERASE CLASS III"/>
    <property type="match status" value="1"/>
</dbReference>
<dbReference type="Gene3D" id="3.40.640.10">
    <property type="entry name" value="Type I PLP-dependent aspartate aminotransferase-like (Major domain)"/>
    <property type="match status" value="1"/>
</dbReference>
<dbReference type="Gene3D" id="3.40.50.720">
    <property type="entry name" value="NAD(P)-binding Rossmann-like Domain"/>
    <property type="match status" value="1"/>
</dbReference>
<dbReference type="InterPro" id="IPR015422">
    <property type="entry name" value="PyrdxlP-dep_Trfase_small"/>
</dbReference>
<evidence type="ECO:0000256" key="2">
    <source>
        <dbReference type="ARBA" id="ARBA00022898"/>
    </source>
</evidence>
<comment type="cofactor">
    <cofactor evidence="1">
        <name>pyridoxal 5'-phosphate</name>
        <dbReference type="ChEBI" id="CHEBI:597326"/>
    </cofactor>
</comment>
<dbReference type="SUPFAM" id="SSF53383">
    <property type="entry name" value="PLP-dependent transferases"/>
    <property type="match status" value="1"/>
</dbReference>
<dbReference type="InterPro" id="IPR005814">
    <property type="entry name" value="Aminotrans_3"/>
</dbReference>
<evidence type="ECO:0000256" key="1">
    <source>
        <dbReference type="ARBA" id="ARBA00001933"/>
    </source>
</evidence>
<dbReference type="GO" id="GO:0008483">
    <property type="term" value="F:transaminase activity"/>
    <property type="evidence" value="ECO:0007669"/>
    <property type="project" value="UniProtKB-KW"/>
</dbReference>
<gene>
    <name evidence="3" type="ORF">Tfer_2018</name>
</gene>
<dbReference type="SUPFAM" id="SSF51735">
    <property type="entry name" value="NAD(P)-binding Rossmann-fold domains"/>
    <property type="match status" value="1"/>
</dbReference>
<comment type="caution">
    <text evidence="3">The sequence shown here is derived from an EMBL/GenBank/DDBJ whole genome shotgun (WGS) entry which is preliminary data.</text>
</comment>
<dbReference type="PROSITE" id="PS00600">
    <property type="entry name" value="AA_TRANSFER_CLASS_3"/>
    <property type="match status" value="1"/>
</dbReference>
<dbReference type="InterPro" id="IPR036291">
    <property type="entry name" value="NAD(P)-bd_dom_sf"/>
</dbReference>
<dbReference type="AlphaFoldDB" id="A0A0L6W1G2"/>
<dbReference type="EMBL" id="LGTE01000013">
    <property type="protein sequence ID" value="KNZ69380.1"/>
    <property type="molecule type" value="Genomic_DNA"/>
</dbReference>
<evidence type="ECO:0000313" key="4">
    <source>
        <dbReference type="Proteomes" id="UP000037175"/>
    </source>
</evidence>
<dbReference type="CDD" id="cd00610">
    <property type="entry name" value="OAT_like"/>
    <property type="match status" value="1"/>
</dbReference>
<dbReference type="InterPro" id="IPR050103">
    <property type="entry name" value="Class-III_PLP-dep_AT"/>
</dbReference>
<name>A0A0L6W1G2_9FIRM</name>
<dbReference type="Proteomes" id="UP000037175">
    <property type="component" value="Unassembled WGS sequence"/>
</dbReference>
<dbReference type="InterPro" id="IPR015421">
    <property type="entry name" value="PyrdxlP-dep_Trfase_major"/>
</dbReference>
<keyword evidence="4" id="KW-1185">Reference proteome</keyword>
<dbReference type="Gene3D" id="3.90.1150.10">
    <property type="entry name" value="Aspartate Aminotransferase, domain 1"/>
    <property type="match status" value="1"/>
</dbReference>
<organism evidence="3 4">
    <name type="scientific">Thermincola ferriacetica</name>
    <dbReference type="NCBI Taxonomy" id="281456"/>
    <lineage>
        <taxon>Bacteria</taxon>
        <taxon>Bacillati</taxon>
        <taxon>Bacillota</taxon>
        <taxon>Clostridia</taxon>
        <taxon>Eubacteriales</taxon>
        <taxon>Thermincolaceae</taxon>
        <taxon>Thermincola</taxon>
    </lineage>
</organism>
<keyword evidence="2" id="KW-0663">Pyridoxal phosphate</keyword>
<dbReference type="PANTHER" id="PTHR11986:SF121">
    <property type="entry name" value="BLR3010 PROTEIN"/>
    <property type="match status" value="1"/>
</dbReference>
<dbReference type="Pfam" id="PF00202">
    <property type="entry name" value="Aminotran_3"/>
    <property type="match status" value="1"/>
</dbReference>
<dbReference type="RefSeq" id="WP_052218203.1">
    <property type="nucleotide sequence ID" value="NZ_LGTE01000013.1"/>
</dbReference>
<dbReference type="InterPro" id="IPR049704">
    <property type="entry name" value="Aminotrans_3_PPA_site"/>
</dbReference>
<dbReference type="InterPro" id="IPR015424">
    <property type="entry name" value="PyrdxlP-dep_Trfase"/>
</dbReference>
<accession>A0A0L6W1G2</accession>
<keyword evidence="3" id="KW-0032">Aminotransferase</keyword>
<reference evidence="4" key="1">
    <citation type="submission" date="2015-07" db="EMBL/GenBank/DDBJ databases">
        <title>Complete Genome of Thermincola ferriacetica strain Z-0001T.</title>
        <authorList>
            <person name="Lusk B."/>
            <person name="Badalamenti J.P."/>
            <person name="Parameswaran P."/>
            <person name="Bond D.R."/>
            <person name="Torres C.I."/>
        </authorList>
    </citation>
    <scope>NUCLEOTIDE SEQUENCE [LARGE SCALE GENOMIC DNA]</scope>
    <source>
        <strain evidence="4">Z-0001</strain>
    </source>
</reference>
<keyword evidence="3" id="KW-0808">Transferase</keyword>
<dbReference type="GO" id="GO:0030170">
    <property type="term" value="F:pyridoxal phosphate binding"/>
    <property type="evidence" value="ECO:0007669"/>
    <property type="project" value="InterPro"/>
</dbReference>
<dbReference type="FunFam" id="3.40.640.10:FF:000004">
    <property type="entry name" value="Acetylornithine aminotransferase"/>
    <property type="match status" value="1"/>
</dbReference>
<protein>
    <submittedName>
        <fullName evidence="3">Class III aminotransferase</fullName>
    </submittedName>
</protein>
<evidence type="ECO:0000313" key="3">
    <source>
        <dbReference type="EMBL" id="KNZ69380.1"/>
    </source>
</evidence>
<dbReference type="GO" id="GO:0042802">
    <property type="term" value="F:identical protein binding"/>
    <property type="evidence" value="ECO:0007669"/>
    <property type="project" value="TreeGrafter"/>
</dbReference>
<proteinExistence type="predicted"/>
<sequence>MKFSSLNPTMDKLFECFKLDVAYVKGEGTYLYDQAGNKYLDFIAQYGAVPFGYNPPELVAAAKKYFDLSLPSMVQPSIPVKAVELAEMLLQLAPGEMAQATFCQSGAEAVEVAIKLARSTTGKPKILSTKNSFHGKTMGALSATGRDVYQKPFFTPVPGFEHIPFGDLDMLENKMRTEGKQIAAFLVEPIQGEGGIIVPPEGYLKNAEIICRKYGVLLAVDEIQTGLGRTGELFACDREGVEPDILLLSKALGGGLVPLGVCLSTRQAWNEEFGRLHSSTFANNNFTCAIGLAVLNKLLENGRQLINNAKSAGNYLLKNLEDINRQYPGVIKEIRGRGLMLGLEFNEFDGSESFSMKYLAEQGGFSPLLAGYLLNVHKVRVAPFLNNPMTLRLQPSLTVATVEIDRALHGLERVVKALYYQDHCELYSYIIGKEPGPIRDFRSEKKAVTGSELLPEEKPTEKFAFLIHYPSSEDVIKNNPSFKKASKDILEKLIDWEASLDAEPEVIVHLPAIKSKAGKIAEGWLIGIPYSGRHMMEMPRKDAVKVLVTALDKAKALGARIVGLGAYTSVVSRGGSDLQGKGIAVTSGNSYTIATAFDALIEGARLMGIDPAESTGCVIGATGSIGRVCAILLAEEIDKLVLVGNPEKEKTSLRRMEQLADEIYTRAFREILAYKGKVAKIKGIAKWLKGFLDRKRKDDPEVWNKLLTALENQGFSINGYIHENLAAKGKYSNPPVKITVNIKQALLQSDLIISASNSTNHLIGPGHLKPGSVICDVARPPDVSEAVLEQRKDVLVIEGGLVQYPDDICFGQNMGYEPGVNMACLSETMLLALEGTYRDFSIGLKIPVENVYYLRELAQRHGFKLATPWNKNGGVTPEVARMIKEAALKNENVEKIKTPKSS</sequence>